<dbReference type="PROSITE" id="PS50102">
    <property type="entry name" value="RRM"/>
    <property type="match status" value="1"/>
</dbReference>
<evidence type="ECO:0000256" key="1">
    <source>
        <dbReference type="PROSITE-ProRule" id="PRU00176"/>
    </source>
</evidence>
<evidence type="ECO:0000259" key="3">
    <source>
        <dbReference type="PROSITE" id="PS50102"/>
    </source>
</evidence>
<feature type="domain" description="RRM" evidence="3">
    <location>
        <begin position="154"/>
        <end position="228"/>
    </location>
</feature>
<evidence type="ECO:0000313" key="4">
    <source>
        <dbReference type="EMBL" id="CAE7843508.1"/>
    </source>
</evidence>
<organism evidence="4 5">
    <name type="scientific">Symbiodinium necroappetens</name>
    <dbReference type="NCBI Taxonomy" id="1628268"/>
    <lineage>
        <taxon>Eukaryota</taxon>
        <taxon>Sar</taxon>
        <taxon>Alveolata</taxon>
        <taxon>Dinophyceae</taxon>
        <taxon>Suessiales</taxon>
        <taxon>Symbiodiniaceae</taxon>
        <taxon>Symbiodinium</taxon>
    </lineage>
</organism>
<dbReference type="GO" id="GO:0003723">
    <property type="term" value="F:RNA binding"/>
    <property type="evidence" value="ECO:0007669"/>
    <property type="project" value="UniProtKB-UniRule"/>
</dbReference>
<dbReference type="EMBL" id="CAJNJA010051253">
    <property type="protein sequence ID" value="CAE7843508.1"/>
    <property type="molecule type" value="Genomic_DNA"/>
</dbReference>
<dbReference type="Proteomes" id="UP000601435">
    <property type="component" value="Unassembled WGS sequence"/>
</dbReference>
<dbReference type="InterPro" id="IPR012677">
    <property type="entry name" value="Nucleotide-bd_a/b_plait_sf"/>
</dbReference>
<reference evidence="4" key="1">
    <citation type="submission" date="2021-02" db="EMBL/GenBank/DDBJ databases">
        <authorList>
            <person name="Dougan E. K."/>
            <person name="Rhodes N."/>
            <person name="Thang M."/>
            <person name="Chan C."/>
        </authorList>
    </citation>
    <scope>NUCLEOTIDE SEQUENCE</scope>
</reference>
<dbReference type="SUPFAM" id="SSF54928">
    <property type="entry name" value="RNA-binding domain, RBD"/>
    <property type="match status" value="1"/>
</dbReference>
<dbReference type="InterPro" id="IPR035979">
    <property type="entry name" value="RBD_domain_sf"/>
</dbReference>
<gene>
    <name evidence="4" type="primary">ML4</name>
    <name evidence="4" type="ORF">SNEC2469_LOCUS25773</name>
</gene>
<dbReference type="InterPro" id="IPR007201">
    <property type="entry name" value="Mei2-like_Rrm_C"/>
</dbReference>
<evidence type="ECO:0000313" key="5">
    <source>
        <dbReference type="Proteomes" id="UP000601435"/>
    </source>
</evidence>
<dbReference type="Gene3D" id="3.30.70.330">
    <property type="match status" value="1"/>
</dbReference>
<dbReference type="OrthoDB" id="432195at2759"/>
<proteinExistence type="predicted"/>
<accession>A0A812ZYB8</accession>
<evidence type="ECO:0000256" key="2">
    <source>
        <dbReference type="SAM" id="MobiDB-lite"/>
    </source>
</evidence>
<comment type="caution">
    <text evidence="4">The sequence shown here is derived from an EMBL/GenBank/DDBJ whole genome shotgun (WGS) entry which is preliminary data.</text>
</comment>
<sequence length="251" mass="27534">MATAACLNLRRRFRHCAIEPVRRFSHSIYADALWQILSLDESDAGEGWFTVLNVKNSFLQVDMGCTLKKSASFPSFDMDRERTEIRNQAAILVQSLQSPKSQDARNPDGGAECESPATSSVSTDAASGGFPESGAEHPEIPAKDDQLAQSMTQTSLVLRNIPSDYTRQALLDLFRKLHILDLVNFLYFPIRGRDGSSLGYAFVNVRNLDAAAKFTSKIEGWPLAGAALLTSCGLQCRIVPDDTQAAATDRM</sequence>
<dbReference type="AlphaFoldDB" id="A0A812ZYB8"/>
<feature type="compositionally biased region" description="Polar residues" evidence="2">
    <location>
        <begin position="116"/>
        <end position="125"/>
    </location>
</feature>
<keyword evidence="5" id="KW-1185">Reference proteome</keyword>
<protein>
    <submittedName>
        <fullName evidence="4">ML4 protein</fullName>
    </submittedName>
</protein>
<name>A0A812ZYB8_9DINO</name>
<feature type="region of interest" description="Disordered" evidence="2">
    <location>
        <begin position="96"/>
        <end position="139"/>
    </location>
</feature>
<keyword evidence="1" id="KW-0694">RNA-binding</keyword>
<dbReference type="InterPro" id="IPR000504">
    <property type="entry name" value="RRM_dom"/>
</dbReference>
<dbReference type="Pfam" id="PF04059">
    <property type="entry name" value="RRM_2"/>
    <property type="match status" value="1"/>
</dbReference>